<evidence type="ECO:0000313" key="1">
    <source>
        <dbReference type="EMBL" id="KAJ7523729.1"/>
    </source>
</evidence>
<dbReference type="EMBL" id="CM055109">
    <property type="protein sequence ID" value="KAJ7523729.1"/>
    <property type="molecule type" value="Genomic_DNA"/>
</dbReference>
<reference evidence="2" key="1">
    <citation type="journal article" date="2024" name="Proc. Natl. Acad. Sci. U.S.A.">
        <title>Extraordinary preservation of gene collinearity over three hundred million years revealed in homosporous lycophytes.</title>
        <authorList>
            <person name="Li C."/>
            <person name="Wickell D."/>
            <person name="Kuo L.Y."/>
            <person name="Chen X."/>
            <person name="Nie B."/>
            <person name="Liao X."/>
            <person name="Peng D."/>
            <person name="Ji J."/>
            <person name="Jenkins J."/>
            <person name="Williams M."/>
            <person name="Shu S."/>
            <person name="Plott C."/>
            <person name="Barry K."/>
            <person name="Rajasekar S."/>
            <person name="Grimwood J."/>
            <person name="Han X."/>
            <person name="Sun S."/>
            <person name="Hou Z."/>
            <person name="He W."/>
            <person name="Dai G."/>
            <person name="Sun C."/>
            <person name="Schmutz J."/>
            <person name="Leebens-Mack J.H."/>
            <person name="Li F.W."/>
            <person name="Wang L."/>
        </authorList>
    </citation>
    <scope>NUCLEOTIDE SEQUENCE [LARGE SCALE GENOMIC DNA]</scope>
    <source>
        <strain evidence="2">cv. PW_Plant_1</strain>
    </source>
</reference>
<comment type="caution">
    <text evidence="1">The sequence shown here is derived from an EMBL/GenBank/DDBJ whole genome shotgun (WGS) entry which is preliminary data.</text>
</comment>
<dbReference type="Proteomes" id="UP001162992">
    <property type="component" value="Chromosome 18"/>
</dbReference>
<accession>A0ACC2B1S1</accession>
<sequence length="329" mass="37022">MAFHNDRVLALDALASSGFIVPWEQRAALHFSLGIKKDEAGLISLGLWGRVFTHTGKDYLLAQGCNAIQRSGNTLSFDLKCYYSQDGAKWLDLQPLTDENYELCKSIEGCFRGDPSHVYPVIVKLPPEPPKIAGNEEVERRDGEQPKVDLEDEEAEGNKKIQEEEEEEEAEQKDEVKIRENDEEDEDEGEGEQGEAALKEELTKTVEIGELDRLSALIRAVDHDCGVVPFGALILDAKKQLLKNSLFPGLRFPEKLDSYGHLFQGYQEASLLKDITGSWSIQVQPISNDIVLQSLWWPGYAFYYSNSTKNYGGLYFGMGEKNIDFAFMI</sequence>
<proteinExistence type="predicted"/>
<evidence type="ECO:0000313" key="2">
    <source>
        <dbReference type="Proteomes" id="UP001162992"/>
    </source>
</evidence>
<organism evidence="1 2">
    <name type="scientific">Diphasiastrum complanatum</name>
    <name type="common">Issler's clubmoss</name>
    <name type="synonym">Lycopodium complanatum</name>
    <dbReference type="NCBI Taxonomy" id="34168"/>
    <lineage>
        <taxon>Eukaryota</taxon>
        <taxon>Viridiplantae</taxon>
        <taxon>Streptophyta</taxon>
        <taxon>Embryophyta</taxon>
        <taxon>Tracheophyta</taxon>
        <taxon>Lycopodiopsida</taxon>
        <taxon>Lycopodiales</taxon>
        <taxon>Lycopodiaceae</taxon>
        <taxon>Lycopodioideae</taxon>
        <taxon>Diphasiastrum</taxon>
    </lineage>
</organism>
<protein>
    <submittedName>
        <fullName evidence="1">Uncharacterized protein</fullName>
    </submittedName>
</protein>
<name>A0ACC2B1S1_DIPCM</name>
<gene>
    <name evidence="1" type="ORF">O6H91_18G060500</name>
</gene>
<keyword evidence="2" id="KW-1185">Reference proteome</keyword>